<feature type="region of interest" description="Disordered" evidence="2">
    <location>
        <begin position="216"/>
        <end position="282"/>
    </location>
</feature>
<organism evidence="3 4">
    <name type="scientific">Cadophora malorum</name>
    <dbReference type="NCBI Taxonomy" id="108018"/>
    <lineage>
        <taxon>Eukaryota</taxon>
        <taxon>Fungi</taxon>
        <taxon>Dikarya</taxon>
        <taxon>Ascomycota</taxon>
        <taxon>Pezizomycotina</taxon>
        <taxon>Leotiomycetes</taxon>
        <taxon>Helotiales</taxon>
        <taxon>Ploettnerulaceae</taxon>
        <taxon>Cadophora</taxon>
    </lineage>
</organism>
<evidence type="ECO:0000256" key="2">
    <source>
        <dbReference type="SAM" id="MobiDB-lite"/>
    </source>
</evidence>
<reference evidence="3" key="1">
    <citation type="submission" date="2021-02" db="EMBL/GenBank/DDBJ databases">
        <title>Genome sequence Cadophora malorum strain M34.</title>
        <authorList>
            <person name="Stefanovic E."/>
            <person name="Vu D."/>
            <person name="Scully C."/>
            <person name="Dijksterhuis J."/>
            <person name="Roader J."/>
            <person name="Houbraken J."/>
        </authorList>
    </citation>
    <scope>NUCLEOTIDE SEQUENCE</scope>
    <source>
        <strain evidence="3">M34</strain>
    </source>
</reference>
<feature type="region of interest" description="Disordered" evidence="2">
    <location>
        <begin position="1"/>
        <end position="149"/>
    </location>
</feature>
<feature type="compositionally biased region" description="Polar residues" evidence="2">
    <location>
        <begin position="91"/>
        <end position="107"/>
    </location>
</feature>
<protein>
    <submittedName>
        <fullName evidence="3">Uncharacterized protein</fullName>
    </submittedName>
</protein>
<accession>A0A8H7TIK9</accession>
<evidence type="ECO:0000256" key="1">
    <source>
        <dbReference type="SAM" id="Coils"/>
    </source>
</evidence>
<keyword evidence="4" id="KW-1185">Reference proteome</keyword>
<dbReference type="Proteomes" id="UP000664132">
    <property type="component" value="Unassembled WGS sequence"/>
</dbReference>
<feature type="compositionally biased region" description="Basic and acidic residues" evidence="2">
    <location>
        <begin position="249"/>
        <end position="258"/>
    </location>
</feature>
<dbReference type="AlphaFoldDB" id="A0A8H7TIK9"/>
<feature type="compositionally biased region" description="Low complexity" evidence="2">
    <location>
        <begin position="237"/>
        <end position="248"/>
    </location>
</feature>
<feature type="coiled-coil region" evidence="1">
    <location>
        <begin position="163"/>
        <end position="211"/>
    </location>
</feature>
<evidence type="ECO:0000313" key="3">
    <source>
        <dbReference type="EMBL" id="KAG4419553.1"/>
    </source>
</evidence>
<proteinExistence type="predicted"/>
<gene>
    <name evidence="3" type="ORF">IFR04_007347</name>
</gene>
<evidence type="ECO:0000313" key="4">
    <source>
        <dbReference type="Proteomes" id="UP000664132"/>
    </source>
</evidence>
<dbReference type="EMBL" id="JAFJYH010000103">
    <property type="protein sequence ID" value="KAG4419553.1"/>
    <property type="molecule type" value="Genomic_DNA"/>
</dbReference>
<feature type="compositionally biased region" description="Basic and acidic residues" evidence="2">
    <location>
        <begin position="34"/>
        <end position="51"/>
    </location>
</feature>
<dbReference type="OrthoDB" id="5096988at2759"/>
<feature type="compositionally biased region" description="Basic and acidic residues" evidence="2">
    <location>
        <begin position="123"/>
        <end position="136"/>
    </location>
</feature>
<sequence length="282" mass="31888">MVPIEPGPPVANSTSSRRGVAADRPRPPSYSGGPHEELLNKTNEAMRRRQEQQQQQQQQPRRRGYRRTDEDDQSPTRPSPPQSSRAEAVVPSQSNSTAYKQSLPNTRSRADPVPSQHSPTRATEPEQRFSRGKEGGHAVGNAIPRLNSPSVMSSVLQPLHGKIQEYNSQMNDAQNLMDQLDAEMAALQERKREAEKQYMGAKTKHDDYRRQYQGVERAMKGEPDVSFSRLSVDSERPTTQQTVQQQPRSPRDDMRARTESWNSLGGESKRESRGFKLRNLFG</sequence>
<keyword evidence="1" id="KW-0175">Coiled coil</keyword>
<name>A0A8H7TIK9_9HELO</name>
<comment type="caution">
    <text evidence="3">The sequence shown here is derived from an EMBL/GenBank/DDBJ whole genome shotgun (WGS) entry which is preliminary data.</text>
</comment>